<proteinExistence type="predicted"/>
<gene>
    <name evidence="2" type="ORF">GCM10009754_36120</name>
</gene>
<dbReference type="Proteomes" id="UP001501116">
    <property type="component" value="Unassembled WGS sequence"/>
</dbReference>
<evidence type="ECO:0000313" key="3">
    <source>
        <dbReference type="Proteomes" id="UP001501116"/>
    </source>
</evidence>
<sequence>MWPLSTRAQVALAQSHSMRARAVVTSAAYGVLEVPISGGSVEIDATSKARRSATLQADPRWWPRSPKDLLSPYGSVCQVDYGIVLPGGGTEWVPLMIGYLDETSRERPVTSSGHIAVKLVDAAVHVAEDRLDVPAQTITNATTVSEIARLVRETLGGWVELRDLTGSSAIAAVIVIERERWDAVEKLADSLGGEAFFDPVGRLVVRPQPTLNQNPVWTVRTGNGGNLLSVKDKLSREQVYNRVVASGQRTDGVPAVYATATDTTSPAYYGGPFGKKPRFYTSELLTTVAQCQTTADSLLQRVRGIATQVEVELLVNPALDAGDVITVADPEAGETRHIIDKLSIPLAPDATQSITTRSDEMPAET</sequence>
<evidence type="ECO:0000259" key="1">
    <source>
        <dbReference type="Pfam" id="PF16466"/>
    </source>
</evidence>
<dbReference type="EMBL" id="BAAANN010000013">
    <property type="protein sequence ID" value="GAA1961816.1"/>
    <property type="molecule type" value="Genomic_DNA"/>
</dbReference>
<accession>A0ABN2R181</accession>
<evidence type="ECO:0000313" key="2">
    <source>
        <dbReference type="EMBL" id="GAA1961816.1"/>
    </source>
</evidence>
<feature type="domain" description="DUF5047" evidence="1">
    <location>
        <begin position="39"/>
        <end position="156"/>
    </location>
</feature>
<reference evidence="2 3" key="1">
    <citation type="journal article" date="2019" name="Int. J. Syst. Evol. Microbiol.">
        <title>The Global Catalogue of Microorganisms (GCM) 10K type strain sequencing project: providing services to taxonomists for standard genome sequencing and annotation.</title>
        <authorList>
            <consortium name="The Broad Institute Genomics Platform"/>
            <consortium name="The Broad Institute Genome Sequencing Center for Infectious Disease"/>
            <person name="Wu L."/>
            <person name="Ma J."/>
        </authorList>
    </citation>
    <scope>NUCLEOTIDE SEQUENCE [LARGE SCALE GENOMIC DNA]</scope>
    <source>
        <strain evidence="2 3">JCM 14545</strain>
    </source>
</reference>
<protein>
    <recommendedName>
        <fullName evidence="1">DUF5047 domain-containing protein</fullName>
    </recommendedName>
</protein>
<dbReference type="InterPro" id="IPR032490">
    <property type="entry name" value="DUF5047"/>
</dbReference>
<name>A0ABN2R181_9PSEU</name>
<organism evidence="2 3">
    <name type="scientific">Amycolatopsis minnesotensis</name>
    <dbReference type="NCBI Taxonomy" id="337894"/>
    <lineage>
        <taxon>Bacteria</taxon>
        <taxon>Bacillati</taxon>
        <taxon>Actinomycetota</taxon>
        <taxon>Actinomycetes</taxon>
        <taxon>Pseudonocardiales</taxon>
        <taxon>Pseudonocardiaceae</taxon>
        <taxon>Amycolatopsis</taxon>
    </lineage>
</organism>
<comment type="caution">
    <text evidence="2">The sequence shown here is derived from an EMBL/GenBank/DDBJ whole genome shotgun (WGS) entry which is preliminary data.</text>
</comment>
<keyword evidence="3" id="KW-1185">Reference proteome</keyword>
<dbReference type="Pfam" id="PF16466">
    <property type="entry name" value="DUF5047"/>
    <property type="match status" value="1"/>
</dbReference>